<evidence type="ECO:0000313" key="3">
    <source>
        <dbReference type="EMBL" id="TPP51102.1"/>
    </source>
</evidence>
<keyword evidence="1" id="KW-0175">Coiled coil</keyword>
<feature type="coiled-coil region" evidence="1">
    <location>
        <begin position="2038"/>
        <end position="2065"/>
    </location>
</feature>
<feature type="coiled-coil region" evidence="1">
    <location>
        <begin position="2614"/>
        <end position="2641"/>
    </location>
</feature>
<dbReference type="InterPro" id="IPR053120">
    <property type="entry name" value="PFR_Component"/>
</dbReference>
<dbReference type="VEuPathDB" id="TriTrypDB:LdBPK_161530.1"/>
<dbReference type="Proteomes" id="UP000318447">
    <property type="component" value="Unassembled WGS sequence"/>
</dbReference>
<reference evidence="4" key="1">
    <citation type="submission" date="2019-02" db="EMBL/GenBank/DDBJ databases">
        <title>FDA dAtabase for Regulatory Grade micrObial Sequences (FDA-ARGOS): Supporting development and validation of Infectious Disease Dx tests.</title>
        <authorList>
            <person name="Duncan R."/>
            <person name="Fisher C."/>
            <person name="Tallon L."/>
            <person name="Sadzewicz L."/>
            <person name="Sengamalay N."/>
            <person name="Ott S."/>
            <person name="Godinez A."/>
            <person name="Nagaraj S."/>
            <person name="Vavikolanu K."/>
            <person name="Nadendla S."/>
            <person name="Aluvathingal J."/>
            <person name="Sichtig H."/>
        </authorList>
    </citation>
    <scope>NUCLEOTIDE SEQUENCE [LARGE SCALE GENOMIC DNA]</scope>
    <source>
        <strain evidence="4">FDAARGOS_361</strain>
    </source>
</reference>
<feature type="coiled-coil region" evidence="1">
    <location>
        <begin position="3021"/>
        <end position="3049"/>
    </location>
</feature>
<accession>A0A504XQ10</accession>
<feature type="region of interest" description="Disordered" evidence="2">
    <location>
        <begin position="1799"/>
        <end position="1818"/>
    </location>
</feature>
<gene>
    <name evidence="3" type="ORF">CGC21_24670</name>
</gene>
<keyword evidence="3" id="KW-0282">Flagellum</keyword>
<dbReference type="GO" id="GO:0031514">
    <property type="term" value="C:motile cilium"/>
    <property type="evidence" value="ECO:0007669"/>
    <property type="project" value="InterPro"/>
</dbReference>
<dbReference type="VEuPathDB" id="TriTrypDB:LdBPK_161510.1"/>
<comment type="caution">
    <text evidence="3">The sequence shown here is derived from an EMBL/GenBank/DDBJ whole genome shotgun (WGS) entry which is preliminary data.</text>
</comment>
<evidence type="ECO:0000313" key="4">
    <source>
        <dbReference type="Proteomes" id="UP000318447"/>
    </source>
</evidence>
<dbReference type="InterPro" id="IPR007824">
    <property type="entry name" value="Flagellar_rod"/>
</dbReference>
<dbReference type="VEuPathDB" id="TriTrypDB:LdCL_160020400"/>
<feature type="compositionally biased region" description="Basic and acidic residues" evidence="2">
    <location>
        <begin position="1806"/>
        <end position="1818"/>
    </location>
</feature>
<dbReference type="Pfam" id="PF05149">
    <property type="entry name" value="Flagellar_rod"/>
    <property type="match status" value="3"/>
</dbReference>
<feature type="coiled-coil region" evidence="1">
    <location>
        <begin position="2961"/>
        <end position="2988"/>
    </location>
</feature>
<feature type="compositionally biased region" description="Polar residues" evidence="2">
    <location>
        <begin position="79"/>
        <end position="89"/>
    </location>
</feature>
<feature type="coiled-coil region" evidence="1">
    <location>
        <begin position="2445"/>
        <end position="2473"/>
    </location>
</feature>
<organism evidence="3 4">
    <name type="scientific">Leishmania donovani</name>
    <dbReference type="NCBI Taxonomy" id="5661"/>
    <lineage>
        <taxon>Eukaryota</taxon>
        <taxon>Discoba</taxon>
        <taxon>Euglenozoa</taxon>
        <taxon>Kinetoplastea</taxon>
        <taxon>Metakinetoplastina</taxon>
        <taxon>Trypanosomatida</taxon>
        <taxon>Trypanosomatidae</taxon>
        <taxon>Leishmaniinae</taxon>
        <taxon>Leishmania</taxon>
    </lineage>
</organism>
<feature type="region of interest" description="Disordered" evidence="2">
    <location>
        <begin position="1624"/>
        <end position="1648"/>
    </location>
</feature>
<dbReference type="VEuPathDB" id="TriTrypDB:LDHU3_16.1830"/>
<feature type="coiled-coil region" evidence="1">
    <location>
        <begin position="3537"/>
        <end position="3564"/>
    </location>
</feature>
<dbReference type="GO" id="GO:0005516">
    <property type="term" value="F:calmodulin binding"/>
    <property type="evidence" value="ECO:0007669"/>
    <property type="project" value="InterPro"/>
</dbReference>
<feature type="coiled-coil region" evidence="1">
    <location>
        <begin position="2385"/>
        <end position="2412"/>
    </location>
</feature>
<sequence length="3640" mass="403299">MGWRRVARRGFSRRNAAGAALLVATRDARPPRPPAWASTHLRRVPMAAPPGGQQEAVSSRTVATPSYSSRSQRGERVSPSRSASDQTSAAAHAGARSVQRASSYGVTASSSLVFASDVRSRAVGSEATTPPPQSYAYVNSAAAVGAPAAQAPAYRGSSPALPGRTAAATAASACSRTKVAVDGEDELVAAAPSAVRWALIQQGLRADGNVDGSDATVALLRSVADPSAAAFRNSSREAGDGRVTHASVCPYRHHPSHYCVTQLRDGHCSLHDVGCCPWTHGDPGEGTGRASPGSVASDADANFDFDLQGLSPLVPLESTLEEAALRRSAEKVGELLQVFVDIVSVMMEAAPAEQRISFACGDVSAFDGVVGEALSRGPCSGDSCAGVARRSSLSTLVTGAPTSRTPAGVKGRELDLRLEFVPSGGSTDDAQAWRMLSVPTELAWCAVGIRSEGEASSSFSAADPSAMDASPFTAEEREYWSSYFTITALSHGAAERHATAGVCRDDHGAPHGGVSNLPRLRLTPCVTAWVLKAAATLMRAKGNREAVSDGLVDGIAFSAAPATTASACFEQATLYLLGWRRAQLQRCLIEEVHEAAHHAGAEMFAVGEASTTVPTASARRHHEPQRSAESPLRWSPVSFLRDALLCTYLYAAQPATGALEQEMVINEDVADANAKTTRGINPNRRTTLLDVFLDSVCTSDATATSKRTASAASVRDGGLFSAGRRHAPALLSSSALTQSTLTTAKSSASASMRRFHTAWDEAHAVVVQLHKGLIQCFGERATTAPAVAAPLCLYTQPAMLHVVSSLTVGFARCHETDLRRAAGWEPWTDVQMFLKEHAAVYNADTYARHHMPSVRLGLHNSLLNALLLLTTHHADTAFQLREPSDVRRVLLSSPAVDFAASKGCTAAPYKAAVRQAMSWWCTMQQEAPAYRHQNLQSSIAISMGFLTALQEHSREQLEVREALMREYEQRRAAYERNHKEGQGGLSHSFGGGASRVRKYYASSSQSPEERLAEQRQRLEELRGVALIDRLLPFGSATVSPDATASLLRQLLEGGHPYKALKLAASIVHASRMLRHADKQPRPLLQKGVRTVHTRVWSRRSQRHVLVKKRVPVLRLVGDLDAEGSDDGDARPGAQARRSVRPVGLAFVISDRAVVEMARVGLRMGEAGAALVRGIVRDCQQGALLDFTHRRGLPVPLWEDIADMLSKARLTQSLFSMAAPASASVAATASSQQLHECKAHGARRRVTEGSEAALLVIMGVGSGEARLGRSDVDGYGAAHQRIAPTPALLEVLQTHTPPSSTAQHTAYLKLLLQDVARFSTVPVLLALQYQACFGRSRYATSRADGLGGATAAMQAAYVMTVSATGTASSFPESSQASSCPTSAAASAAGGDASRAYPTPAECSRLLQALHAEAEAQRPALQEAILSDASSLRRHRGAADDVSSSSSLSALHAYPCLKEVKALLLGTSREGGAPRAGVGRDGEEGAAAVPAVRRRAKLSLAVLLHHLWTSSILARSAAQQSTSLWAVCAATLLGLAEAALLRSQGSSDTERGGLEVDGTCASLALHHAYVAAGPLLRRVAPQQSPLYVDATVKALLLCSPLVCCEDSRKDNGGVACAARSSSSLAATPTRTKRTDGSLASTHRGEHPSDEWPMVLSSASAARVRSLPAFLALQCSLCTALYTAEQFTPTTETPLLTPVPAHLASLLEGLAAARAAPPDRVREWPAWKLFAPLLRQPVLAQMWLHDAFLCPSSNLLMWLVGALSRDDVEGYAMLRAWLEHIQAGPRLTLAMLQELLAETERRHRSARTSLERRHAEGSRRELRVQNEAAFISEHMTNAAQRGPGAVAFPMTPWKHGHNAPPASAFQVATEPLAGDCQHRGQLVTARADLAASTLDVTQHAFSMCQRSIRHVRDATRREDVTGAGQKIHNLKLKTACLSNEEFIQDLHVSDWSETQKQKLAAAHEKATELLAAVESGTKWALTEAYDVQKLMRVCGLEMSVRELYKPEDKPQFMEIVALKKTLNELKQHPNKTRTVSLTGTIDNGVVKMEKAEEELRQSQLDASDLAKVPVPVLKSLEDCMNVTVVQNALQGNEDQIAAQLASIEKACEIRDVAIADGEMAIAEEQYYIKAQLLEHLVELVADKFRIIGQTEDENKSFDRIADTQKRAFQETAALKDGKRRLKGRCEDDLRSLHDAIQKADLEDAEALKRYATQKEKSEQLIAENVERQEEAWRKIQELERALQRLGTERFEEVKRRIEENDREERRRVEYQQFLDVCGQHKKLLELSVYNCDLALRCSGMVEELVAESCSAIKTRHDKTGEELAELRLQVHQEYLEAFRRLYKTLGQLVYKKEKRLEEIDRQIRTTHIQLEFAIETFDPNAKKHSDMKKELYKLRAQVEEELEMLKDKMAQALEMFGPTEDALHQAGIEFVHPAEEVEDGNLNRRSKIVEYRAHLAKQEEVKIAAEREELKRTKVLQSQQYRGKTVRQITDDITLEAARKQKIHNLKLKTACLSNEEFIQDLHVSDWSETQKQKLAAAHEKATELLAAVESGTKWALTEAYDVQKLMRVCGLEMSVRELYKPEDKPQFMEIVALKKTLNELKQHPNKTRTVSLTGTIDNGVVKMEKAEEELRQSQLDASDLAKVPVPVLKSLEDCMNVTVVQNALQGNEDQIAAQLASIEKACEIRDVAIADGEMAIAEEQYYIKAQLLEHLVELVADKFRIIGQTEDENKSFDRIADTQKRAFQETAALKDGKRRLKGRCEDDLRSLHDAIQKADLEDAEALKRYATQKEKSEQLIAENVERQEEAWRKIQELERALQRLGTERFEEVKRRIEENDREERRRVEYQQFLDVCGQHKKLLELSVYNCDLALRCSGMVEELVAESCSAIKTRHDKTGEELAELRLQVHQEYLEAFRRLYKTLGQLVYKKEKRLEEIDRQIRTTHIQLEFAIETFDPNAKKHSDMKKELYKLRAQVEEELEMLKDKMAQALEMFGPTEDALHQAGIEFVHPAEEVEDGNLNRRSKIVEYRAHLAKQEEVKIAAEREELKRTKVLQSQQYRGKTVRQITDDITLEAARKQKIHNLKLKTACLSNEEFIQDLHVSDWSETQKQKLAAAHEKATELLAAVESGTKWALTEAYDVQKLMRVCGLEMSVRELYKPEDKPQFMEIVALKKTLNELKQHPNKTRTVSLTGTIDNGVVKMEKAEEELRQSQLDASDLAKVPVPVLKSLEDCMNVTVVQNALQGNEDQIAAQLASIEKACEIRDVAIADGEMAIAEEQYYIKAQLLEHLVELVADKFRIIGQTEDENKSFDRIADTQKRAFQETAALKDGKRRLKGRCEDDLRSLHDAIQKADLEDAEALKRYATQKEKSEQLIAENVERQEEAWRKIQELERALQRLGTERFEEVKRRIEENDREERRRVEYQQFLDVCGQHKKLLELSVYNCDLALRCSGMVEELVAESCSAIKTRHDKTGEELAELRLQVHQEYLEAFRRLYKTLGQLVYKKEKRLEEIDRQIRTTHIQLEFAIETFDPNAKKHSDMKKELYKLRAQVEEELEMLKDKMAQALEMFGPTEDALHQAGIEFVHPAEEVEDGNLNRRSKIVEYRAHLAKQEEVKIAAEREELKRTKVLQSQQYRGKTVRQITE</sequence>
<protein>
    <submittedName>
        <fullName evidence="3">Paraflagellar rod family protein</fullName>
    </submittedName>
</protein>
<evidence type="ECO:0000256" key="2">
    <source>
        <dbReference type="SAM" id="MobiDB-lite"/>
    </source>
</evidence>
<feature type="coiled-coil region" evidence="1">
    <location>
        <begin position="3190"/>
        <end position="3217"/>
    </location>
</feature>
<dbReference type="VEuPathDB" id="TriTrypDB:LdCL_160020200"/>
<proteinExistence type="predicted"/>
<dbReference type="EMBL" id="RHLC01000028">
    <property type="protein sequence ID" value="TPP51102.1"/>
    <property type="molecule type" value="Genomic_DNA"/>
</dbReference>
<evidence type="ECO:0000256" key="1">
    <source>
        <dbReference type="SAM" id="Coils"/>
    </source>
</evidence>
<name>A0A504XQ10_LEIDO</name>
<feature type="region of interest" description="Disordered" evidence="2">
    <location>
        <begin position="22"/>
        <end position="101"/>
    </location>
</feature>
<dbReference type="PANTHER" id="PTHR34732">
    <property type="entry name" value="69 KDA PARAFLAGELLAR ROD PROTEIN-RELATED"/>
    <property type="match status" value="1"/>
</dbReference>
<dbReference type="PANTHER" id="PTHR34732:SF1">
    <property type="entry name" value="69 KDA PARAFLAGELLAR ROD PROTEIN"/>
    <property type="match status" value="1"/>
</dbReference>
<keyword evidence="3" id="KW-0966">Cell projection</keyword>
<feature type="coiled-coil region" evidence="1">
    <location>
        <begin position="3597"/>
        <end position="3625"/>
    </location>
</feature>
<dbReference type="VEuPathDB" id="TriTrypDB:LDHU3_16.1810"/>
<feature type="compositionally biased region" description="Polar residues" evidence="2">
    <location>
        <begin position="55"/>
        <end position="71"/>
    </location>
</feature>
<keyword evidence="3" id="KW-0969">Cilium</keyword>